<reference evidence="1" key="1">
    <citation type="journal article" date="2008" name="Nature">
        <title>The amphioxus genome and the evolution of the chordate karyotype.</title>
        <authorList>
            <consortium name="US DOE Joint Genome Institute (JGI-PGF)"/>
            <person name="Putnam N.H."/>
            <person name="Butts T."/>
            <person name="Ferrier D.E.K."/>
            <person name="Furlong R.F."/>
            <person name="Hellsten U."/>
            <person name="Kawashima T."/>
            <person name="Robinson-Rechavi M."/>
            <person name="Shoguchi E."/>
            <person name="Terry A."/>
            <person name="Yu J.-K."/>
            <person name="Benito-Gutierrez E.L."/>
            <person name="Dubchak I."/>
            <person name="Garcia-Fernandez J."/>
            <person name="Gibson-Brown J.J."/>
            <person name="Grigoriev I.V."/>
            <person name="Horton A.C."/>
            <person name="de Jong P.J."/>
            <person name="Jurka J."/>
            <person name="Kapitonov V.V."/>
            <person name="Kohara Y."/>
            <person name="Kuroki Y."/>
            <person name="Lindquist E."/>
            <person name="Lucas S."/>
            <person name="Osoegawa K."/>
            <person name="Pennacchio L.A."/>
            <person name="Salamov A.A."/>
            <person name="Satou Y."/>
            <person name="Sauka-Spengler T."/>
            <person name="Schmutz J."/>
            <person name="Shin-I T."/>
            <person name="Toyoda A."/>
            <person name="Bronner-Fraser M."/>
            <person name="Fujiyama A."/>
            <person name="Holland L.Z."/>
            <person name="Holland P.W.H."/>
            <person name="Satoh N."/>
            <person name="Rokhsar D.S."/>
        </authorList>
    </citation>
    <scope>NUCLEOTIDE SEQUENCE [LARGE SCALE GENOMIC DNA]</scope>
    <source>
        <strain evidence="1">S238N-H82</strain>
        <tissue evidence="1">Testes</tissue>
    </source>
</reference>
<dbReference type="EMBL" id="GG666507">
    <property type="protein sequence ID" value="EEN61178.1"/>
    <property type="molecule type" value="Genomic_DNA"/>
</dbReference>
<dbReference type="InParanoid" id="C3YET4"/>
<organism>
    <name type="scientific">Branchiostoma floridae</name>
    <name type="common">Florida lancelet</name>
    <name type="synonym">Amphioxus</name>
    <dbReference type="NCBI Taxonomy" id="7739"/>
    <lineage>
        <taxon>Eukaryota</taxon>
        <taxon>Metazoa</taxon>
        <taxon>Chordata</taxon>
        <taxon>Cephalochordata</taxon>
        <taxon>Leptocardii</taxon>
        <taxon>Amphioxiformes</taxon>
        <taxon>Branchiostomatidae</taxon>
        <taxon>Branchiostoma</taxon>
    </lineage>
</organism>
<name>C3YET4_BRAFL</name>
<proteinExistence type="predicted"/>
<evidence type="ECO:0000313" key="1">
    <source>
        <dbReference type="EMBL" id="EEN61178.1"/>
    </source>
</evidence>
<accession>C3YET4</accession>
<protein>
    <submittedName>
        <fullName evidence="1">Uncharacterized protein</fullName>
    </submittedName>
</protein>
<dbReference type="AlphaFoldDB" id="C3YET4"/>
<gene>
    <name evidence="1" type="ORF">BRAFLDRAFT_80895</name>
</gene>
<sequence>MKLVGKAGEARQDLQREGSAEFAALEDDQTFVSWHLRDHEALSPTSWTQDKSCREKVRPLVVDQRNCRALRRQAEISPKTGWKDRSKSGCRLHFNWLKTSDEDMVTLDPDAIDVTVSWLLDEKQAPEKKQEQDK</sequence>